<feature type="domain" description="C2H2-type" evidence="2">
    <location>
        <begin position="85"/>
        <end position="111"/>
    </location>
</feature>
<dbReference type="AlphaFoldDB" id="A0A8I2YK15"/>
<comment type="caution">
    <text evidence="3">The sequence shown here is derived from an EMBL/GenBank/DDBJ whole genome shotgun (WGS) entry which is preliminary data.</text>
</comment>
<dbReference type="Gene3D" id="3.30.160.60">
    <property type="entry name" value="Classic Zinc Finger"/>
    <property type="match status" value="1"/>
</dbReference>
<sequence length="111" mass="12853">MTKLLQPQRVSLTSDDRYSCRWTTGDVICNSYVRASDFPEHLRSAHGVVGADKASLVCGWVDCFTKMRKENIMRHVNEQHLELRYPCPTCHEQFTRAHTMQNHIARKHPGN</sequence>
<dbReference type="SMART" id="SM00355">
    <property type="entry name" value="ZnF_C2H2"/>
    <property type="match status" value="2"/>
</dbReference>
<dbReference type="PROSITE" id="PS50157">
    <property type="entry name" value="ZINC_FINGER_C2H2_2"/>
    <property type="match status" value="1"/>
</dbReference>
<evidence type="ECO:0000259" key="2">
    <source>
        <dbReference type="PROSITE" id="PS50157"/>
    </source>
</evidence>
<dbReference type="EMBL" id="JAGFBS010000022">
    <property type="protein sequence ID" value="KAG6373319.1"/>
    <property type="molecule type" value="Genomic_DNA"/>
</dbReference>
<protein>
    <recommendedName>
        <fullName evidence="2">C2H2-type domain-containing protein</fullName>
    </recommendedName>
</protein>
<organism evidence="3 4">
    <name type="scientific">Boletus reticuloceps</name>
    <dbReference type="NCBI Taxonomy" id="495285"/>
    <lineage>
        <taxon>Eukaryota</taxon>
        <taxon>Fungi</taxon>
        <taxon>Dikarya</taxon>
        <taxon>Basidiomycota</taxon>
        <taxon>Agaricomycotina</taxon>
        <taxon>Agaricomycetes</taxon>
        <taxon>Agaricomycetidae</taxon>
        <taxon>Boletales</taxon>
        <taxon>Boletineae</taxon>
        <taxon>Boletaceae</taxon>
        <taxon>Boletoideae</taxon>
        <taxon>Boletus</taxon>
    </lineage>
</organism>
<evidence type="ECO:0000313" key="3">
    <source>
        <dbReference type="EMBL" id="KAG6373319.1"/>
    </source>
</evidence>
<dbReference type="Proteomes" id="UP000683000">
    <property type="component" value="Unassembled WGS sequence"/>
</dbReference>
<evidence type="ECO:0000313" key="4">
    <source>
        <dbReference type="Proteomes" id="UP000683000"/>
    </source>
</evidence>
<reference evidence="3" key="1">
    <citation type="submission" date="2021-03" db="EMBL/GenBank/DDBJ databases">
        <title>Evolutionary innovations through gain and loss of genes in the ectomycorrhizal Boletales.</title>
        <authorList>
            <person name="Wu G."/>
            <person name="Miyauchi S."/>
            <person name="Morin E."/>
            <person name="Yang Z.-L."/>
            <person name="Xu J."/>
            <person name="Martin F.M."/>
        </authorList>
    </citation>
    <scope>NUCLEOTIDE SEQUENCE</scope>
    <source>
        <strain evidence="3">BR01</strain>
    </source>
</reference>
<dbReference type="PROSITE" id="PS00028">
    <property type="entry name" value="ZINC_FINGER_C2H2_1"/>
    <property type="match status" value="1"/>
</dbReference>
<dbReference type="InterPro" id="IPR013087">
    <property type="entry name" value="Znf_C2H2_type"/>
</dbReference>
<keyword evidence="1" id="KW-0479">Metal-binding</keyword>
<name>A0A8I2YK15_9AGAM</name>
<gene>
    <name evidence="3" type="ORF">JVT61DRAFT_6460</name>
</gene>
<evidence type="ECO:0000256" key="1">
    <source>
        <dbReference type="PROSITE-ProRule" id="PRU00042"/>
    </source>
</evidence>
<keyword evidence="4" id="KW-1185">Reference proteome</keyword>
<proteinExistence type="predicted"/>
<accession>A0A8I2YK15</accession>
<keyword evidence="1" id="KW-0863">Zinc-finger</keyword>
<keyword evidence="1" id="KW-0862">Zinc</keyword>
<dbReference type="OrthoDB" id="2646875at2759"/>
<dbReference type="GO" id="GO:0008270">
    <property type="term" value="F:zinc ion binding"/>
    <property type="evidence" value="ECO:0007669"/>
    <property type="project" value="UniProtKB-KW"/>
</dbReference>